<proteinExistence type="predicted"/>
<keyword evidence="2" id="KW-1185">Reference proteome</keyword>
<evidence type="ECO:0000313" key="2">
    <source>
        <dbReference type="Proteomes" id="UP000002669"/>
    </source>
</evidence>
<accession>E4UPH4</accession>
<dbReference type="EMBL" id="DS989823">
    <property type="protein sequence ID" value="EFQ99849.1"/>
    <property type="molecule type" value="Genomic_DNA"/>
</dbReference>
<evidence type="ECO:0000313" key="1">
    <source>
        <dbReference type="EMBL" id="EFQ99849.1"/>
    </source>
</evidence>
<organism evidence="2">
    <name type="scientific">Arthroderma gypseum (strain ATCC MYA-4604 / CBS 118893)</name>
    <name type="common">Microsporum gypseum</name>
    <dbReference type="NCBI Taxonomy" id="535722"/>
    <lineage>
        <taxon>Eukaryota</taxon>
        <taxon>Fungi</taxon>
        <taxon>Dikarya</taxon>
        <taxon>Ascomycota</taxon>
        <taxon>Pezizomycotina</taxon>
        <taxon>Eurotiomycetes</taxon>
        <taxon>Eurotiomycetidae</taxon>
        <taxon>Onygenales</taxon>
        <taxon>Arthrodermataceae</taxon>
        <taxon>Nannizzia</taxon>
    </lineage>
</organism>
<dbReference type="RefSeq" id="XP_003175332.1">
    <property type="nucleotide sequence ID" value="XM_003175284.1"/>
</dbReference>
<dbReference type="VEuPathDB" id="FungiDB:MGYG_02861"/>
<dbReference type="GeneID" id="10030639"/>
<name>E4UPH4_ARTGP</name>
<dbReference type="HOGENOM" id="CLU_1383836_0_0_1"/>
<protein>
    <submittedName>
        <fullName evidence="1">Uncharacterized protein</fullName>
    </submittedName>
</protein>
<dbReference type="AlphaFoldDB" id="E4UPH4"/>
<reference evidence="2" key="1">
    <citation type="journal article" date="2012" name="MBio">
        <title>Comparative genome analysis of Trichophyton rubrum and related dermatophytes reveals candidate genes involved in infection.</title>
        <authorList>
            <person name="Martinez D.A."/>
            <person name="Oliver B.G."/>
            <person name="Graeser Y."/>
            <person name="Goldberg J.M."/>
            <person name="Li W."/>
            <person name="Martinez-Rossi N.M."/>
            <person name="Monod M."/>
            <person name="Shelest E."/>
            <person name="Barton R.C."/>
            <person name="Birch E."/>
            <person name="Brakhage A.A."/>
            <person name="Chen Z."/>
            <person name="Gurr S.J."/>
            <person name="Heiman D."/>
            <person name="Heitman J."/>
            <person name="Kosti I."/>
            <person name="Rossi A."/>
            <person name="Saif S."/>
            <person name="Samalova M."/>
            <person name="Saunders C.W."/>
            <person name="Shea T."/>
            <person name="Summerbell R.C."/>
            <person name="Xu J."/>
            <person name="Young S."/>
            <person name="Zeng Q."/>
            <person name="Birren B.W."/>
            <person name="Cuomo C.A."/>
            <person name="White T.C."/>
        </authorList>
    </citation>
    <scope>NUCLEOTIDE SEQUENCE [LARGE SCALE GENOMIC DNA]</scope>
    <source>
        <strain evidence="2">ATCC MYA-4604 / CBS 118893</strain>
    </source>
</reference>
<dbReference type="Proteomes" id="UP000002669">
    <property type="component" value="Unassembled WGS sequence"/>
</dbReference>
<dbReference type="InParanoid" id="E4UPH4"/>
<gene>
    <name evidence="1" type="ORF">MGYG_02861</name>
</gene>
<sequence>MAGSTIIIFFVSSTHCHPLLIRSRRGNNLALMCEVMQDYGVRGEKSQLDDENASGVFSVNPNLAASGSISKFGHRTPQADISTTMLSCIQKKKTPFPSLSAHTFDSWWSASPSVGSLHQPTRCMLESNFRSFSFLGTPEVFRPLLFADKRKRHLQLPHGYSSVEIRNANTARLQNSPYCIVSEAVLSNQVFSVLHRL</sequence>